<gene>
    <name evidence="2" type="ORF">Sjap_019526</name>
</gene>
<feature type="region of interest" description="Disordered" evidence="1">
    <location>
        <begin position="49"/>
        <end position="73"/>
    </location>
</feature>
<evidence type="ECO:0000313" key="2">
    <source>
        <dbReference type="EMBL" id="KAK9102272.1"/>
    </source>
</evidence>
<dbReference type="AlphaFoldDB" id="A0AAP0F4F4"/>
<proteinExistence type="predicted"/>
<evidence type="ECO:0000256" key="1">
    <source>
        <dbReference type="SAM" id="MobiDB-lite"/>
    </source>
</evidence>
<sequence length="73" mass="8429">MKRKQAASRDAQVIRRTNKAQQCVNGETTHHTAHLPLSLVMRGVIIQTHTGRSEAEKSHKTNKGTHKQRYRKW</sequence>
<comment type="caution">
    <text evidence="2">The sequence shown here is derived from an EMBL/GenBank/DDBJ whole genome shotgun (WGS) entry which is preliminary data.</text>
</comment>
<keyword evidence="3" id="KW-1185">Reference proteome</keyword>
<dbReference type="Proteomes" id="UP001417504">
    <property type="component" value="Unassembled WGS sequence"/>
</dbReference>
<accession>A0AAP0F4F4</accession>
<organism evidence="2 3">
    <name type="scientific">Stephania japonica</name>
    <dbReference type="NCBI Taxonomy" id="461633"/>
    <lineage>
        <taxon>Eukaryota</taxon>
        <taxon>Viridiplantae</taxon>
        <taxon>Streptophyta</taxon>
        <taxon>Embryophyta</taxon>
        <taxon>Tracheophyta</taxon>
        <taxon>Spermatophyta</taxon>
        <taxon>Magnoliopsida</taxon>
        <taxon>Ranunculales</taxon>
        <taxon>Menispermaceae</taxon>
        <taxon>Menispermoideae</taxon>
        <taxon>Cissampelideae</taxon>
        <taxon>Stephania</taxon>
    </lineage>
</organism>
<protein>
    <submittedName>
        <fullName evidence="2">Uncharacterized protein</fullName>
    </submittedName>
</protein>
<reference evidence="2 3" key="1">
    <citation type="submission" date="2024-01" db="EMBL/GenBank/DDBJ databases">
        <title>Genome assemblies of Stephania.</title>
        <authorList>
            <person name="Yang L."/>
        </authorList>
    </citation>
    <scope>NUCLEOTIDE SEQUENCE [LARGE SCALE GENOMIC DNA]</scope>
    <source>
        <strain evidence="2">QJT</strain>
        <tissue evidence="2">Leaf</tissue>
    </source>
</reference>
<feature type="compositionally biased region" description="Basic residues" evidence="1">
    <location>
        <begin position="60"/>
        <end position="73"/>
    </location>
</feature>
<name>A0AAP0F4F4_9MAGN</name>
<feature type="region of interest" description="Disordered" evidence="1">
    <location>
        <begin position="1"/>
        <end position="28"/>
    </location>
</feature>
<dbReference type="EMBL" id="JBBNAE010000008">
    <property type="protein sequence ID" value="KAK9102272.1"/>
    <property type="molecule type" value="Genomic_DNA"/>
</dbReference>
<evidence type="ECO:0000313" key="3">
    <source>
        <dbReference type="Proteomes" id="UP001417504"/>
    </source>
</evidence>